<gene>
    <name evidence="3" type="ORF">MNEG_11856</name>
</gene>
<dbReference type="STRING" id="145388.A0A0D2MMY4"/>
<dbReference type="Pfam" id="PF00004">
    <property type="entry name" value="AAA"/>
    <property type="match status" value="1"/>
</dbReference>
<sequence>MVAVAVVQGPARSSSADQERTPPHAVQRRGPLSAGAPLFATPSPPDAPQQAAAQPPAQQAAEGPLSRHRPLLPRCPGAAPRAPAPAPAQDGGGGGGANAAPPCTPLGRAFGGAHLQTPSRVPVAAPPASVAVGRGYKQAADGAQASAVTPRPGGGTRSRLQRPLDDGDACGAADAPATPGPGAAAGAGAPATPARQHLLSARRVAVGGSRLPPLDGLGPPATPLALGSVAPRIPAGHGPAHDAPPPPAAAAPGAGACGATPLAKPPRRCSPEEEAADREAQQLLAEVQRSALIRRPDPAAAGALLGPERARRWLRERLALRAARAGGAPSPAAGALSAGVLLFGPPGCGKTEAAFALAAEARARMLFVPASDVARNMQRGCKFVRALFKVARRHAPAVICFDDVDQAFPIQSKDEDPSLTRARVEVVVQLRELAAAAASAAASAAAAGGGAERGGVAAAPAAGAEGQGTPRGVAAPQQLGNGSTAAAPAAAAGGGGGREALVQPLFVIMTSSRPEDLDPGVAAAAGARLLLQPPGRETREEIITAQV</sequence>
<evidence type="ECO:0000313" key="4">
    <source>
        <dbReference type="Proteomes" id="UP000054498"/>
    </source>
</evidence>
<feature type="compositionally biased region" description="Low complexity" evidence="1">
    <location>
        <begin position="48"/>
        <end position="61"/>
    </location>
</feature>
<evidence type="ECO:0000313" key="3">
    <source>
        <dbReference type="EMBL" id="KIY96105.1"/>
    </source>
</evidence>
<feature type="compositionally biased region" description="Low complexity" evidence="1">
    <location>
        <begin position="250"/>
        <end position="262"/>
    </location>
</feature>
<dbReference type="Proteomes" id="UP000054498">
    <property type="component" value="Unassembled WGS sequence"/>
</dbReference>
<name>A0A0D2MMY4_9CHLO</name>
<dbReference type="GO" id="GO:0005524">
    <property type="term" value="F:ATP binding"/>
    <property type="evidence" value="ECO:0007669"/>
    <property type="project" value="InterPro"/>
</dbReference>
<feature type="compositionally biased region" description="Low complexity" evidence="1">
    <location>
        <begin position="480"/>
        <end position="491"/>
    </location>
</feature>
<dbReference type="OrthoDB" id="10679068at2759"/>
<evidence type="ECO:0000259" key="2">
    <source>
        <dbReference type="SMART" id="SM00382"/>
    </source>
</evidence>
<reference evidence="3 4" key="1">
    <citation type="journal article" date="2013" name="BMC Genomics">
        <title>Reconstruction of the lipid metabolism for the microalga Monoraphidium neglectum from its genome sequence reveals characteristics suitable for biofuel production.</title>
        <authorList>
            <person name="Bogen C."/>
            <person name="Al-Dilaimi A."/>
            <person name="Albersmeier A."/>
            <person name="Wichmann J."/>
            <person name="Grundmann M."/>
            <person name="Rupp O."/>
            <person name="Lauersen K.J."/>
            <person name="Blifernez-Klassen O."/>
            <person name="Kalinowski J."/>
            <person name="Goesmann A."/>
            <person name="Mussgnug J.H."/>
            <person name="Kruse O."/>
        </authorList>
    </citation>
    <scope>NUCLEOTIDE SEQUENCE [LARGE SCALE GENOMIC DNA]</scope>
    <source>
        <strain evidence="3 4">SAG 48.87</strain>
    </source>
</reference>
<feature type="compositionally biased region" description="Low complexity" evidence="1">
    <location>
        <begin position="169"/>
        <end position="193"/>
    </location>
</feature>
<dbReference type="InterPro" id="IPR050304">
    <property type="entry name" value="MT-severing_AAA_ATPase"/>
</dbReference>
<dbReference type="PANTHER" id="PTHR23074:SF83">
    <property type="entry name" value="VACUOLAR PROTEIN SORTING-ASSOCIATED PROTEIN 4A"/>
    <property type="match status" value="1"/>
</dbReference>
<feature type="region of interest" description="Disordered" evidence="1">
    <location>
        <begin position="461"/>
        <end position="494"/>
    </location>
</feature>
<accession>A0A0D2MMY4</accession>
<dbReference type="KEGG" id="mng:MNEG_11856"/>
<dbReference type="InterPro" id="IPR027417">
    <property type="entry name" value="P-loop_NTPase"/>
</dbReference>
<evidence type="ECO:0000256" key="1">
    <source>
        <dbReference type="SAM" id="MobiDB-lite"/>
    </source>
</evidence>
<feature type="region of interest" description="Disordered" evidence="1">
    <location>
        <begin position="135"/>
        <end position="193"/>
    </location>
</feature>
<dbReference type="GeneID" id="25729160"/>
<dbReference type="GO" id="GO:0016887">
    <property type="term" value="F:ATP hydrolysis activity"/>
    <property type="evidence" value="ECO:0007669"/>
    <property type="project" value="InterPro"/>
</dbReference>
<dbReference type="SMART" id="SM00382">
    <property type="entry name" value="AAA"/>
    <property type="match status" value="1"/>
</dbReference>
<keyword evidence="4" id="KW-1185">Reference proteome</keyword>
<dbReference type="SUPFAM" id="SSF52540">
    <property type="entry name" value="P-loop containing nucleoside triphosphate hydrolases"/>
    <property type="match status" value="1"/>
</dbReference>
<dbReference type="Gene3D" id="3.40.50.300">
    <property type="entry name" value="P-loop containing nucleotide triphosphate hydrolases"/>
    <property type="match status" value="1"/>
</dbReference>
<dbReference type="EMBL" id="KK103158">
    <property type="protein sequence ID" value="KIY96105.1"/>
    <property type="molecule type" value="Genomic_DNA"/>
</dbReference>
<proteinExistence type="predicted"/>
<dbReference type="InterPro" id="IPR003593">
    <property type="entry name" value="AAA+_ATPase"/>
</dbReference>
<feature type="region of interest" description="Disordered" evidence="1">
    <location>
        <begin position="231"/>
        <end position="278"/>
    </location>
</feature>
<dbReference type="InterPro" id="IPR003959">
    <property type="entry name" value="ATPase_AAA_core"/>
</dbReference>
<feature type="domain" description="AAA+ ATPase" evidence="2">
    <location>
        <begin position="336"/>
        <end position="536"/>
    </location>
</feature>
<dbReference type="PANTHER" id="PTHR23074">
    <property type="entry name" value="AAA DOMAIN-CONTAINING"/>
    <property type="match status" value="1"/>
</dbReference>
<dbReference type="RefSeq" id="XP_013895125.1">
    <property type="nucleotide sequence ID" value="XM_014039671.1"/>
</dbReference>
<feature type="region of interest" description="Disordered" evidence="1">
    <location>
        <begin position="1"/>
        <end position="121"/>
    </location>
</feature>
<organism evidence="3 4">
    <name type="scientific">Monoraphidium neglectum</name>
    <dbReference type="NCBI Taxonomy" id="145388"/>
    <lineage>
        <taxon>Eukaryota</taxon>
        <taxon>Viridiplantae</taxon>
        <taxon>Chlorophyta</taxon>
        <taxon>core chlorophytes</taxon>
        <taxon>Chlorophyceae</taxon>
        <taxon>CS clade</taxon>
        <taxon>Sphaeropleales</taxon>
        <taxon>Selenastraceae</taxon>
        <taxon>Monoraphidium</taxon>
    </lineage>
</organism>
<protein>
    <recommendedName>
        <fullName evidence="2">AAA+ ATPase domain-containing protein</fullName>
    </recommendedName>
</protein>
<dbReference type="AlphaFoldDB" id="A0A0D2MMY4"/>